<keyword evidence="4" id="KW-1185">Reference proteome</keyword>
<feature type="transmembrane region" description="Helical" evidence="2">
    <location>
        <begin position="181"/>
        <end position="199"/>
    </location>
</feature>
<dbReference type="Proteomes" id="UP001059597">
    <property type="component" value="Chromosome"/>
</dbReference>
<feature type="transmembrane region" description="Helical" evidence="2">
    <location>
        <begin position="64"/>
        <end position="83"/>
    </location>
</feature>
<evidence type="ECO:0000313" key="4">
    <source>
        <dbReference type="Proteomes" id="UP001059597"/>
    </source>
</evidence>
<accession>A0ABM8A0C4</accession>
<sequence length="282" mass="29444">MAQSTGGATTLPTTGGGRGHEPLPHTGESPGWSKVPQVTALFWGVKVLTTGMGETASDYLGRTLGPIPAGCLGLAGFLLFLVLQFRATRYRPWTYWSAIVMVSVFGTMAADVVHVVAGIPYTVSAVAFTVALAALLAAWYRAEGTLSIHSVRTRRRETFYWATVLATFALGTAVGDLTAGTFHLGYLPSGVLFAALIAVPALSGRFLGLNAVAAFWGAYVLTRPLGASFADWMGVSTARGGLGWGTGPATLALTVPIVLLVGYLAISHKDTPPEQTGAHHAV</sequence>
<feature type="transmembrane region" description="Helical" evidence="2">
    <location>
        <begin position="159"/>
        <end position="175"/>
    </location>
</feature>
<evidence type="ECO:0000256" key="2">
    <source>
        <dbReference type="SAM" id="Phobius"/>
    </source>
</evidence>
<dbReference type="Pfam" id="PF03988">
    <property type="entry name" value="DUF347"/>
    <property type="match status" value="4"/>
</dbReference>
<name>A0ABM8A0C4_STRNI</name>
<organism evidence="3 4">
    <name type="scientific">Streptomyces nigrescens</name>
    <dbReference type="NCBI Taxonomy" id="1920"/>
    <lineage>
        <taxon>Bacteria</taxon>
        <taxon>Bacillati</taxon>
        <taxon>Actinomycetota</taxon>
        <taxon>Actinomycetes</taxon>
        <taxon>Kitasatosporales</taxon>
        <taxon>Streptomycetaceae</taxon>
        <taxon>Streptomyces</taxon>
    </lineage>
</organism>
<reference evidence="3" key="1">
    <citation type="submission" date="2022-06" db="EMBL/GenBank/DDBJ databases">
        <title>Complete genome sequence of Streptomyces nigrescens HEK616.</title>
        <authorList>
            <person name="Asamizu S."/>
            <person name="Onaka H."/>
        </authorList>
    </citation>
    <scope>NUCLEOTIDE SEQUENCE</scope>
    <source>
        <strain evidence="3">HEK616</strain>
    </source>
</reference>
<feature type="transmembrane region" description="Helical" evidence="2">
    <location>
        <begin position="95"/>
        <end position="113"/>
    </location>
</feature>
<gene>
    <name evidence="3" type="ORF">HEK616_55370</name>
</gene>
<dbReference type="RefSeq" id="WP_261955530.1">
    <property type="nucleotide sequence ID" value="NZ_AP026073.1"/>
</dbReference>
<feature type="transmembrane region" description="Helical" evidence="2">
    <location>
        <begin position="242"/>
        <end position="266"/>
    </location>
</feature>
<evidence type="ECO:0000256" key="1">
    <source>
        <dbReference type="SAM" id="MobiDB-lite"/>
    </source>
</evidence>
<feature type="transmembrane region" description="Helical" evidence="2">
    <location>
        <begin position="119"/>
        <end position="139"/>
    </location>
</feature>
<evidence type="ECO:0000313" key="3">
    <source>
        <dbReference type="EMBL" id="BDM72050.1"/>
    </source>
</evidence>
<keyword evidence="2" id="KW-0812">Transmembrane</keyword>
<keyword evidence="2" id="KW-1133">Transmembrane helix</keyword>
<keyword evidence="2" id="KW-0472">Membrane</keyword>
<protein>
    <submittedName>
        <fullName evidence="3">Membrane protein</fullName>
    </submittedName>
</protein>
<dbReference type="EMBL" id="AP026073">
    <property type="protein sequence ID" value="BDM72050.1"/>
    <property type="molecule type" value="Genomic_DNA"/>
</dbReference>
<feature type="region of interest" description="Disordered" evidence="1">
    <location>
        <begin position="1"/>
        <end position="32"/>
    </location>
</feature>
<feature type="transmembrane region" description="Helical" evidence="2">
    <location>
        <begin position="206"/>
        <end position="222"/>
    </location>
</feature>
<proteinExistence type="predicted"/>
<feature type="compositionally biased region" description="Low complexity" evidence="1">
    <location>
        <begin position="1"/>
        <end position="13"/>
    </location>
</feature>
<dbReference type="InterPro" id="IPR007136">
    <property type="entry name" value="DUF347"/>
</dbReference>